<keyword evidence="2 6" id="KW-0328">Glycosyltransferase</keyword>
<dbReference type="EMBL" id="JAIGNO010000016">
    <property type="protein sequence ID" value="MBX7483966.1"/>
    <property type="molecule type" value="Genomic_DNA"/>
</dbReference>
<dbReference type="SUPFAM" id="SSF53448">
    <property type="entry name" value="Nucleotide-diphospho-sugar transferases"/>
    <property type="match status" value="1"/>
</dbReference>
<dbReference type="InterPro" id="IPR050834">
    <property type="entry name" value="Glycosyltransf_2"/>
</dbReference>
<comment type="similarity">
    <text evidence="1">Belongs to the glycosyltransferase 2 family.</text>
</comment>
<evidence type="ECO:0000313" key="6">
    <source>
        <dbReference type="EMBL" id="MBX7483966.1"/>
    </source>
</evidence>
<evidence type="ECO:0000259" key="4">
    <source>
        <dbReference type="Pfam" id="PF00535"/>
    </source>
</evidence>
<dbReference type="Pfam" id="PF00535">
    <property type="entry name" value="Glycos_transf_2"/>
    <property type="match status" value="1"/>
</dbReference>
<sequence>MILDAAANPDGTKSNDLFDWLRSHHDALSQHAAKVHALELDPLLWRGYGDRVLPRLQALLESGPAVEQAVAGWVLARWEASQQNYEDAYRAIQIFHAHPEGSHELNHPGPDLLAIELSLSQGDVRNARTLVEKGISRFGETPDFILAQFLLAQAEGRSEHGLSKVLGELHARSGLASMTLKKGDERLFDRLQSEAMPSTTFQARHQPLVSVIVPVFNSSAELPTALRGLLAQSWKSLEILLIDDGSSDDSVVIARSAAAQDPRVRVIEVGRNEGAYAARNLGLAEASGAFVTVHDADDWSHPQKIELQTRALMENPTLKASISHWVRMSSDMEVTRWRMEEGWIHRNVSSLMLRAELREELGYWDRVKVNADTEYYYRIMHAYGGGAIKEVCPGVPLAFGRTLRGSLTNQSATHLRSQYHGVRHDYMEAAHDWHRRSSEPSSLFLSRMPVRRPFRIPPAIAIGDTEAPASEFDLIVASDLMDEDWYLLNNPEAMQAKIGGTRHYLTSGAAGNRDPGPLFSTSGYRLAHNLGPTENPLLHFLRVGEKDGAQKLPALIGRRDRHFLDRKRVLVFAHTSGATLFGAERSFLDVVARLTKDGFAPVVVLPSLQNPAYLEQLMEMVVMVEVLPQLWRHGLHPPHPKTIDAIRSLIRKHNPCEIRVNTLTLEAPLIAARSESVPCTMYVRELPAEDAALCRALGMGSGALRRSLLEQVDRFIVPSQVVADWLECPDRCTVRPNAVDEELFDLPFTPGRILKVGLISSNVAKKGIGDFVATAEMIAALGPAIRFLLIGPQTPDLEHLGTLPPNVDIRDYADSPAEAIAQVDVVASLSHFAESFGRTVVEAMAAGRPVVCYNRGAPPSLIVSGKTGFVAPAGSISGVADAILALDVARIHLGKMSLAARQRAREIQIQALS</sequence>
<dbReference type="Gene3D" id="3.40.50.2000">
    <property type="entry name" value="Glycogen Phosphorylase B"/>
    <property type="match status" value="2"/>
</dbReference>
<dbReference type="Gene3D" id="3.90.550.10">
    <property type="entry name" value="Spore Coat Polysaccharide Biosynthesis Protein SpsA, Chain A"/>
    <property type="match status" value="1"/>
</dbReference>
<comment type="caution">
    <text evidence="6">The sequence shown here is derived from an EMBL/GenBank/DDBJ whole genome shotgun (WGS) entry which is preliminary data.</text>
</comment>
<dbReference type="InterPro" id="IPR028098">
    <property type="entry name" value="Glyco_trans_4-like_N"/>
</dbReference>
<gene>
    <name evidence="6" type="ORF">K3174_15655</name>
</gene>
<evidence type="ECO:0000313" key="7">
    <source>
        <dbReference type="Proteomes" id="UP000755104"/>
    </source>
</evidence>
<evidence type="ECO:0000256" key="3">
    <source>
        <dbReference type="ARBA" id="ARBA00022679"/>
    </source>
</evidence>
<evidence type="ECO:0000256" key="2">
    <source>
        <dbReference type="ARBA" id="ARBA00022676"/>
    </source>
</evidence>
<dbReference type="PANTHER" id="PTHR43685:SF5">
    <property type="entry name" value="GLYCOSYLTRANSFERASE EPSE-RELATED"/>
    <property type="match status" value="1"/>
</dbReference>
<feature type="domain" description="Glycosyltransferase 2-like" evidence="4">
    <location>
        <begin position="210"/>
        <end position="317"/>
    </location>
</feature>
<dbReference type="CDD" id="cd03801">
    <property type="entry name" value="GT4_PimA-like"/>
    <property type="match status" value="1"/>
</dbReference>
<organism evidence="6 7">
    <name type="scientific">Qipengyuania qiaonensis</name>
    <dbReference type="NCBI Taxonomy" id="2867240"/>
    <lineage>
        <taxon>Bacteria</taxon>
        <taxon>Pseudomonadati</taxon>
        <taxon>Pseudomonadota</taxon>
        <taxon>Alphaproteobacteria</taxon>
        <taxon>Sphingomonadales</taxon>
        <taxon>Erythrobacteraceae</taxon>
        <taxon>Qipengyuania</taxon>
    </lineage>
</organism>
<dbReference type="Proteomes" id="UP000755104">
    <property type="component" value="Unassembled WGS sequence"/>
</dbReference>
<dbReference type="Pfam" id="PF13692">
    <property type="entry name" value="Glyco_trans_1_4"/>
    <property type="match status" value="1"/>
</dbReference>
<dbReference type="InterPro" id="IPR029044">
    <property type="entry name" value="Nucleotide-diphossugar_trans"/>
</dbReference>
<evidence type="ECO:0000256" key="1">
    <source>
        <dbReference type="ARBA" id="ARBA00006739"/>
    </source>
</evidence>
<dbReference type="Pfam" id="PF13439">
    <property type="entry name" value="Glyco_transf_4"/>
    <property type="match status" value="1"/>
</dbReference>
<accession>A0ABS7J9N5</accession>
<dbReference type="EC" id="2.4.-.-" evidence="6"/>
<keyword evidence="7" id="KW-1185">Reference proteome</keyword>
<dbReference type="SUPFAM" id="SSF53756">
    <property type="entry name" value="UDP-Glycosyltransferase/glycogen phosphorylase"/>
    <property type="match status" value="1"/>
</dbReference>
<dbReference type="PANTHER" id="PTHR43685">
    <property type="entry name" value="GLYCOSYLTRANSFERASE"/>
    <property type="match status" value="1"/>
</dbReference>
<dbReference type="GO" id="GO:0016757">
    <property type="term" value="F:glycosyltransferase activity"/>
    <property type="evidence" value="ECO:0007669"/>
    <property type="project" value="UniProtKB-KW"/>
</dbReference>
<dbReference type="RefSeq" id="WP_221560373.1">
    <property type="nucleotide sequence ID" value="NZ_JAIGNO010000016.1"/>
</dbReference>
<name>A0ABS7J9N5_9SPHN</name>
<reference evidence="6 7" key="1">
    <citation type="submission" date="2021-08" db="EMBL/GenBank/DDBJ databases">
        <title>Comparative Genomics Analysis of the Genus Qipengyuania Reveals Extensive Genetic Diversity and Metabolic Versatility, Including the Description of Fifteen Novel Species.</title>
        <authorList>
            <person name="Liu Y."/>
        </authorList>
    </citation>
    <scope>NUCLEOTIDE SEQUENCE [LARGE SCALE GENOMIC DNA]</scope>
    <source>
        <strain evidence="6 7">6D47A</strain>
    </source>
</reference>
<dbReference type="CDD" id="cd00761">
    <property type="entry name" value="Glyco_tranf_GTA_type"/>
    <property type="match status" value="1"/>
</dbReference>
<proteinExistence type="inferred from homology"/>
<keyword evidence="3 6" id="KW-0808">Transferase</keyword>
<evidence type="ECO:0000259" key="5">
    <source>
        <dbReference type="Pfam" id="PF13439"/>
    </source>
</evidence>
<feature type="domain" description="Glycosyltransferase subfamily 4-like N-terminal" evidence="5">
    <location>
        <begin position="582"/>
        <end position="742"/>
    </location>
</feature>
<dbReference type="InterPro" id="IPR001173">
    <property type="entry name" value="Glyco_trans_2-like"/>
</dbReference>
<protein>
    <submittedName>
        <fullName evidence="6">Glycosyltransferase</fullName>
        <ecNumber evidence="6">2.4.-.-</ecNumber>
    </submittedName>
</protein>